<reference evidence="5 6" key="1">
    <citation type="submission" date="2015-05" db="EMBL/GenBank/DDBJ databases">
        <title>A genomic and transcriptomic approach to investigate the blue pigment phenotype in Pseudomonas fluorescens.</title>
        <authorList>
            <person name="Andreani N.A."/>
            <person name="Cardazzo B."/>
        </authorList>
    </citation>
    <scope>NUCLEOTIDE SEQUENCE [LARGE SCALE GENOMIC DNA]</scope>
    <source>
        <strain evidence="5 6">Ps_22</strain>
    </source>
</reference>
<dbReference type="PANTHER" id="PTHR30085">
    <property type="entry name" value="AMINO ACID ABC TRANSPORTER PERMEASE"/>
    <property type="match status" value="1"/>
</dbReference>
<dbReference type="Proteomes" id="UP000061348">
    <property type="component" value="Unassembled WGS sequence"/>
</dbReference>
<evidence type="ECO:0000256" key="1">
    <source>
        <dbReference type="ARBA" id="ARBA00010333"/>
    </source>
</evidence>
<evidence type="ECO:0000313" key="6">
    <source>
        <dbReference type="Proteomes" id="UP000061348"/>
    </source>
</evidence>
<gene>
    <name evidence="5" type="primary">aapJ</name>
    <name evidence="5" type="ORF">PFLmoz3_00201</name>
</gene>
<dbReference type="PATRIC" id="fig|294.194.peg.218"/>
<keyword evidence="2" id="KW-0813">Transport</keyword>
<dbReference type="Pfam" id="PF00497">
    <property type="entry name" value="SBP_bac_3"/>
    <property type="match status" value="1"/>
</dbReference>
<dbReference type="EMBL" id="LCYA01000002">
    <property type="protein sequence ID" value="KWV90203.1"/>
    <property type="molecule type" value="Genomic_DNA"/>
</dbReference>
<evidence type="ECO:0000313" key="5">
    <source>
        <dbReference type="EMBL" id="KWV90203.1"/>
    </source>
</evidence>
<dbReference type="Gene3D" id="3.40.190.10">
    <property type="entry name" value="Periplasmic binding protein-like II"/>
    <property type="match status" value="2"/>
</dbReference>
<dbReference type="PANTHER" id="PTHR30085:SF7">
    <property type="entry name" value="AMINO-ACID ABC TRANSPORTER-BINDING PROTEIN YHDW-RELATED"/>
    <property type="match status" value="1"/>
</dbReference>
<evidence type="ECO:0000256" key="3">
    <source>
        <dbReference type="ARBA" id="ARBA00022729"/>
    </source>
</evidence>
<accession>A0A109LM87</accession>
<dbReference type="GO" id="GO:0006865">
    <property type="term" value="P:amino acid transport"/>
    <property type="evidence" value="ECO:0007669"/>
    <property type="project" value="TreeGrafter"/>
</dbReference>
<keyword evidence="3" id="KW-0732">Signal</keyword>
<dbReference type="AlphaFoldDB" id="A0A109LM87"/>
<comment type="caution">
    <text evidence="5">The sequence shown here is derived from an EMBL/GenBank/DDBJ whole genome shotgun (WGS) entry which is preliminary data.</text>
</comment>
<organism evidence="5 6">
    <name type="scientific">Pseudomonas fluorescens</name>
    <dbReference type="NCBI Taxonomy" id="294"/>
    <lineage>
        <taxon>Bacteria</taxon>
        <taxon>Pseudomonadati</taxon>
        <taxon>Pseudomonadota</taxon>
        <taxon>Gammaproteobacteria</taxon>
        <taxon>Pseudomonadales</taxon>
        <taxon>Pseudomonadaceae</taxon>
        <taxon>Pseudomonas</taxon>
    </lineage>
</organism>
<name>A0A109LM87_PSEFL</name>
<dbReference type="SUPFAM" id="SSF53850">
    <property type="entry name" value="Periplasmic binding protein-like II"/>
    <property type="match status" value="1"/>
</dbReference>
<dbReference type="InterPro" id="IPR051455">
    <property type="entry name" value="Bact_solute-bind_prot3"/>
</dbReference>
<sequence length="404" mass="43807">MSELSQGGNTISDCRSWESNWNYRKNLMLLGPKKNQHGSISPHKGALRLELRHNKSNWRFVMKVLKSTLAIVSAAAVLGVSGFAQAGATLDAVQKKGFVQCGVSDGLPGFSVPDASGKILGIDADYCRAVAAAVFGDATKVKFSQLNAKERFTALQSGEVDILSRNTTMTSSRDAGMGLKFPGFITYYDGIGFLVNNKLGVKSAKELDGATICIQAGTTTELNVSDYFRANNLKYTPITFDTSDESAKSLESGRCDVLTSDKSQLFAQRSKLASPKDYVVLPETISKEPLGPVVRNGDDEWLAIVRWVGYAMLNAEEAGVTSKNVEAEAKATKNPDVARLLGADGEYGKDLKVKKDWVVQIVKQVGNYGEMFERNLGKSTPLEIDRGLNALWNNGGIQYAPPVR</sequence>
<dbReference type="InterPro" id="IPR001638">
    <property type="entry name" value="Solute-binding_3/MltF_N"/>
</dbReference>
<dbReference type="CDD" id="cd13692">
    <property type="entry name" value="PBP2_BztA"/>
    <property type="match status" value="1"/>
</dbReference>
<evidence type="ECO:0000256" key="2">
    <source>
        <dbReference type="ARBA" id="ARBA00022448"/>
    </source>
</evidence>
<dbReference type="SMART" id="SM00062">
    <property type="entry name" value="PBPb"/>
    <property type="match status" value="1"/>
</dbReference>
<feature type="domain" description="Solute-binding protein family 3/N-terminal" evidence="4">
    <location>
        <begin position="98"/>
        <end position="328"/>
    </location>
</feature>
<comment type="similarity">
    <text evidence="1">Belongs to the bacterial solute-binding protein 3 family.</text>
</comment>
<proteinExistence type="inferred from homology"/>
<evidence type="ECO:0000259" key="4">
    <source>
        <dbReference type="SMART" id="SM00062"/>
    </source>
</evidence>
<protein>
    <submittedName>
        <fullName evidence="5">General L-amino acid-binding periplasmic protein AapJ</fullName>
    </submittedName>
</protein>